<feature type="domain" description="CcmH/CycL/Ccl2/NrfF N-terminal" evidence="8">
    <location>
        <begin position="34"/>
        <end position="173"/>
    </location>
</feature>
<feature type="transmembrane region" description="Helical" evidence="7">
    <location>
        <begin position="128"/>
        <end position="149"/>
    </location>
</feature>
<dbReference type="GO" id="GO:0017004">
    <property type="term" value="P:cytochrome complex assembly"/>
    <property type="evidence" value="ECO:0007669"/>
    <property type="project" value="UniProtKB-KW"/>
</dbReference>
<keyword evidence="3 7" id="KW-0479">Metal-binding</keyword>
<dbReference type="Proteomes" id="UP000185062">
    <property type="component" value="Unassembled WGS sequence"/>
</dbReference>
<proteinExistence type="inferred from homology"/>
<dbReference type="PANTHER" id="PTHR47870:SF1">
    <property type="entry name" value="CYTOCHROME C-TYPE BIOGENESIS PROTEIN CCMH"/>
    <property type="match status" value="1"/>
</dbReference>
<dbReference type="FunFam" id="1.10.8.640:FF:000001">
    <property type="entry name" value="Cytochrome c-type biogenesis protein"/>
    <property type="match status" value="1"/>
</dbReference>
<dbReference type="InterPro" id="IPR038297">
    <property type="entry name" value="CcmH/CycL/NrfF/Ccl2_sf"/>
</dbReference>
<dbReference type="Gene3D" id="1.10.8.640">
    <property type="entry name" value="Cytochrome C biogenesis protein"/>
    <property type="match status" value="1"/>
</dbReference>
<comment type="similarity">
    <text evidence="1 7">Belongs to the CcmH/CycL/Ccl2/NrfF family.</text>
</comment>
<keyword evidence="7" id="KW-0812">Transmembrane</keyword>
<dbReference type="InterPro" id="IPR051263">
    <property type="entry name" value="C-type_cytochrome_biogenesis"/>
</dbReference>
<protein>
    <recommendedName>
        <fullName evidence="7">Cytochrome c-type biogenesis protein</fullName>
    </recommendedName>
</protein>
<dbReference type="eggNOG" id="COG3088">
    <property type="taxonomic scope" value="Bacteria"/>
</dbReference>
<feature type="transmembrane region" description="Helical" evidence="7">
    <location>
        <begin position="21"/>
        <end position="41"/>
    </location>
</feature>
<evidence type="ECO:0000313" key="9">
    <source>
        <dbReference type="EMBL" id="SIO24718.1"/>
    </source>
</evidence>
<organism evidence="9 10">
    <name type="scientific">Nitrosomonas cryotolerans ATCC 49181</name>
    <dbReference type="NCBI Taxonomy" id="1131553"/>
    <lineage>
        <taxon>Bacteria</taxon>
        <taxon>Pseudomonadati</taxon>
        <taxon>Pseudomonadota</taxon>
        <taxon>Betaproteobacteria</taxon>
        <taxon>Nitrosomonadales</taxon>
        <taxon>Nitrosomonadaceae</taxon>
        <taxon>Nitrosomonas</taxon>
    </lineage>
</organism>
<reference evidence="9 10" key="1">
    <citation type="submission" date="2016-12" db="EMBL/GenBank/DDBJ databases">
        <authorList>
            <person name="Song W.-J."/>
            <person name="Kurnit D.M."/>
        </authorList>
    </citation>
    <scope>NUCLEOTIDE SEQUENCE [LARGE SCALE GENOMIC DNA]</scope>
    <source>
        <strain evidence="9 10">ATCC 49181</strain>
    </source>
</reference>
<dbReference type="InterPro" id="IPR005616">
    <property type="entry name" value="CcmH/CycL/Ccl2/NrfF_N"/>
</dbReference>
<comment type="function">
    <text evidence="7">Possible subunit of a heme lyase.</text>
</comment>
<evidence type="ECO:0000256" key="2">
    <source>
        <dbReference type="ARBA" id="ARBA00022617"/>
    </source>
</evidence>
<keyword evidence="6 7" id="KW-0408">Iron</keyword>
<dbReference type="Pfam" id="PF03918">
    <property type="entry name" value="CcmH"/>
    <property type="match status" value="1"/>
</dbReference>
<keyword evidence="4 7" id="KW-0732">Signal</keyword>
<dbReference type="EMBL" id="FSRO01000001">
    <property type="protein sequence ID" value="SIO24718.1"/>
    <property type="molecule type" value="Genomic_DNA"/>
</dbReference>
<evidence type="ECO:0000256" key="5">
    <source>
        <dbReference type="ARBA" id="ARBA00022748"/>
    </source>
</evidence>
<keyword evidence="7" id="KW-1133">Transmembrane helix</keyword>
<keyword evidence="5" id="KW-0201">Cytochrome c-type biogenesis</keyword>
<name>A0A1N6HXZ8_9PROT</name>
<keyword evidence="7" id="KW-0472">Membrane</keyword>
<evidence type="ECO:0000259" key="8">
    <source>
        <dbReference type="Pfam" id="PF03918"/>
    </source>
</evidence>
<dbReference type="STRING" id="44575.SAMN05216419_101322"/>
<evidence type="ECO:0000313" key="10">
    <source>
        <dbReference type="Proteomes" id="UP000185062"/>
    </source>
</evidence>
<gene>
    <name evidence="9" type="ORF">SAMN02743940_1432</name>
</gene>
<evidence type="ECO:0000256" key="6">
    <source>
        <dbReference type="ARBA" id="ARBA00023004"/>
    </source>
</evidence>
<evidence type="ECO:0000256" key="4">
    <source>
        <dbReference type="ARBA" id="ARBA00022729"/>
    </source>
</evidence>
<evidence type="ECO:0000256" key="1">
    <source>
        <dbReference type="ARBA" id="ARBA00010342"/>
    </source>
</evidence>
<sequence length="181" mass="20920">MNLSNIFKNGSKQKNSIMPSYLNRLNGLVLLFFIALMIPTLSWSKEALPVAEDLEVEKRMVALTEDLRCLVCQNESIADSRADFSNDIRREIRQQIKANKSDKEIIDFMVERYGDFVLYNPPIKTTTMLLWFGPLFLFVIGVGTLIFYLRRRRIQIEEVSLSEAQRKQAEALLNENKGNKV</sequence>
<dbReference type="GO" id="GO:0046872">
    <property type="term" value="F:metal ion binding"/>
    <property type="evidence" value="ECO:0007669"/>
    <property type="project" value="UniProtKB-KW"/>
</dbReference>
<evidence type="ECO:0000256" key="3">
    <source>
        <dbReference type="ARBA" id="ARBA00022723"/>
    </source>
</evidence>
<evidence type="ECO:0000256" key="7">
    <source>
        <dbReference type="RuleBase" id="RU364112"/>
    </source>
</evidence>
<dbReference type="CDD" id="cd16378">
    <property type="entry name" value="CcmH_N"/>
    <property type="match status" value="1"/>
</dbReference>
<keyword evidence="10" id="KW-1185">Reference proteome</keyword>
<dbReference type="AlphaFoldDB" id="A0A1N6HXZ8"/>
<keyword evidence="2 7" id="KW-0349">Heme</keyword>
<dbReference type="GO" id="GO:0005886">
    <property type="term" value="C:plasma membrane"/>
    <property type="evidence" value="ECO:0007669"/>
    <property type="project" value="TreeGrafter"/>
</dbReference>
<accession>A0A1N6HXZ8</accession>
<dbReference type="PANTHER" id="PTHR47870">
    <property type="entry name" value="CYTOCHROME C-TYPE BIOGENESIS PROTEIN CCMH"/>
    <property type="match status" value="1"/>
</dbReference>